<sequence length="102" mass="12193">MRAETTFLRTSDLLAFWRGRWIVWCSSTLLIIHSFRRFSMCLSPCISMFCSRDITFVDHVLSFLIVFSIVFDHRQHHLKVEPRRTKDPLGRKTIMRGDKYVQ</sequence>
<evidence type="ECO:0000313" key="2">
    <source>
        <dbReference type="EMBL" id="KZP03624.1"/>
    </source>
</evidence>
<evidence type="ECO:0000256" key="1">
    <source>
        <dbReference type="SAM" id="Phobius"/>
    </source>
</evidence>
<reference evidence="2 3" key="1">
    <citation type="journal article" date="2016" name="Mol. Biol. Evol.">
        <title>Comparative Genomics of Early-Diverging Mushroom-Forming Fungi Provides Insights into the Origins of Lignocellulose Decay Capabilities.</title>
        <authorList>
            <person name="Nagy L.G."/>
            <person name="Riley R."/>
            <person name="Tritt A."/>
            <person name="Adam C."/>
            <person name="Daum C."/>
            <person name="Floudas D."/>
            <person name="Sun H."/>
            <person name="Yadav J.S."/>
            <person name="Pangilinan J."/>
            <person name="Larsson K.H."/>
            <person name="Matsuura K."/>
            <person name="Barry K."/>
            <person name="Labutti K."/>
            <person name="Kuo R."/>
            <person name="Ohm R.A."/>
            <person name="Bhattacharya S.S."/>
            <person name="Shirouzu T."/>
            <person name="Yoshinaga Y."/>
            <person name="Martin F.M."/>
            <person name="Grigoriev I.V."/>
            <person name="Hibbett D.S."/>
        </authorList>
    </citation>
    <scope>NUCLEOTIDE SEQUENCE [LARGE SCALE GENOMIC DNA]</scope>
    <source>
        <strain evidence="2 3">CBS 109695</strain>
    </source>
</reference>
<dbReference type="Proteomes" id="UP000076532">
    <property type="component" value="Unassembled WGS sequence"/>
</dbReference>
<dbReference type="EMBL" id="KV418031">
    <property type="protein sequence ID" value="KZP03624.1"/>
    <property type="molecule type" value="Genomic_DNA"/>
</dbReference>
<organism evidence="2 3">
    <name type="scientific">Athelia psychrophila</name>
    <dbReference type="NCBI Taxonomy" id="1759441"/>
    <lineage>
        <taxon>Eukaryota</taxon>
        <taxon>Fungi</taxon>
        <taxon>Dikarya</taxon>
        <taxon>Basidiomycota</taxon>
        <taxon>Agaricomycotina</taxon>
        <taxon>Agaricomycetes</taxon>
        <taxon>Agaricomycetidae</taxon>
        <taxon>Atheliales</taxon>
        <taxon>Atheliaceae</taxon>
        <taxon>Athelia</taxon>
    </lineage>
</organism>
<evidence type="ECO:0000313" key="3">
    <source>
        <dbReference type="Proteomes" id="UP000076532"/>
    </source>
</evidence>
<protein>
    <submittedName>
        <fullName evidence="2">Uncharacterized protein</fullName>
    </submittedName>
</protein>
<feature type="transmembrane region" description="Helical" evidence="1">
    <location>
        <begin position="54"/>
        <end position="71"/>
    </location>
</feature>
<gene>
    <name evidence="2" type="ORF">FIBSPDRAFT_464704</name>
</gene>
<keyword evidence="1" id="KW-1133">Transmembrane helix</keyword>
<feature type="transmembrane region" description="Helical" evidence="1">
    <location>
        <begin position="21"/>
        <end position="39"/>
    </location>
</feature>
<keyword evidence="1" id="KW-0812">Transmembrane</keyword>
<keyword evidence="3" id="KW-1185">Reference proteome</keyword>
<accession>A0A167U602</accession>
<name>A0A167U602_9AGAM</name>
<proteinExistence type="predicted"/>
<dbReference type="AlphaFoldDB" id="A0A167U602"/>
<keyword evidence="1" id="KW-0472">Membrane</keyword>